<dbReference type="OrthoDB" id="9944849at2759"/>
<dbReference type="Proteomes" id="UP000515150">
    <property type="component" value="Chromosome 10"/>
</dbReference>
<dbReference type="PANTHER" id="PTHR36686">
    <property type="entry name" value="SYNAPTONEMAL COMPLEX CENTRAL ELEMENT PROTEIN 3"/>
    <property type="match status" value="1"/>
</dbReference>
<dbReference type="PANTHER" id="PTHR36686:SF1">
    <property type="entry name" value="SYNAPTONEMAL COMPLEX CENTRAL ELEMENT PROTEIN 3"/>
    <property type="match status" value="1"/>
</dbReference>
<dbReference type="KEGG" id="bspl:114864820"/>
<reference evidence="2" key="1">
    <citation type="submission" date="2025-08" db="UniProtKB">
        <authorList>
            <consortium name="RefSeq"/>
        </authorList>
    </citation>
    <scope>IDENTIFICATION</scope>
</reference>
<dbReference type="Pfam" id="PF15191">
    <property type="entry name" value="Synaptonemal_3"/>
    <property type="match status" value="1"/>
</dbReference>
<organism evidence="1 2">
    <name type="scientific">Betta splendens</name>
    <name type="common">Siamese fighting fish</name>
    <dbReference type="NCBI Taxonomy" id="158456"/>
    <lineage>
        <taxon>Eukaryota</taxon>
        <taxon>Metazoa</taxon>
        <taxon>Chordata</taxon>
        <taxon>Craniata</taxon>
        <taxon>Vertebrata</taxon>
        <taxon>Euteleostomi</taxon>
        <taxon>Actinopterygii</taxon>
        <taxon>Neopterygii</taxon>
        <taxon>Teleostei</taxon>
        <taxon>Neoteleostei</taxon>
        <taxon>Acanthomorphata</taxon>
        <taxon>Anabantaria</taxon>
        <taxon>Anabantiformes</taxon>
        <taxon>Anabantoidei</taxon>
        <taxon>Osphronemidae</taxon>
        <taxon>Betta</taxon>
    </lineage>
</organism>
<dbReference type="CTD" id="644186"/>
<keyword evidence="1" id="KW-1185">Reference proteome</keyword>
<accession>A0A6P7NVQ2</accession>
<dbReference type="FunCoup" id="A0A6P7NVQ2">
    <property type="interactions" value="644"/>
</dbReference>
<dbReference type="RefSeq" id="XP_029021624.1">
    <property type="nucleotide sequence ID" value="XM_029165791.3"/>
</dbReference>
<dbReference type="GeneID" id="114864820"/>
<dbReference type="InterPro" id="IPR028145">
    <property type="entry name" value="Synaptonemal_3"/>
</dbReference>
<evidence type="ECO:0000313" key="1">
    <source>
        <dbReference type="Proteomes" id="UP000515150"/>
    </source>
</evidence>
<dbReference type="GO" id="GO:0007130">
    <property type="term" value="P:synaptonemal complex assembly"/>
    <property type="evidence" value="ECO:0007669"/>
    <property type="project" value="InterPro"/>
</dbReference>
<gene>
    <name evidence="2" type="primary">syce3</name>
</gene>
<dbReference type="InParanoid" id="A0A6P7NVQ2"/>
<dbReference type="AlphaFoldDB" id="A0A6P7NVQ2"/>
<evidence type="ECO:0000313" key="2">
    <source>
        <dbReference type="RefSeq" id="XP_029021624.1"/>
    </source>
</evidence>
<dbReference type="GO" id="GO:0007283">
    <property type="term" value="P:spermatogenesis"/>
    <property type="evidence" value="ECO:0007669"/>
    <property type="project" value="InterPro"/>
</dbReference>
<protein>
    <submittedName>
        <fullName evidence="2">Synaptonemal complex central element protein 3 isoform X1</fullName>
    </submittedName>
</protein>
<name>A0A6P7NVQ2_BETSP</name>
<dbReference type="GO" id="GO:0007131">
    <property type="term" value="P:reciprocal meiotic recombination"/>
    <property type="evidence" value="ECO:0007669"/>
    <property type="project" value="InterPro"/>
</dbReference>
<proteinExistence type="predicted"/>
<sequence>MAFPENNNINYDETVELNKDLQRIVEDVENLSVQLTWMVYDLVALRTNPLLGASMRKLEEAYQRCRAAVYGKREQEPGEECPETADTTLTQM</sequence>